<keyword evidence="8" id="KW-0206">Cytoskeleton</keyword>
<dbReference type="Pfam" id="PF10595">
    <property type="entry name" value="FAM161A_B"/>
    <property type="match status" value="1"/>
</dbReference>
<feature type="compositionally biased region" description="Basic and acidic residues" evidence="12">
    <location>
        <begin position="338"/>
        <end position="347"/>
    </location>
</feature>
<feature type="non-terminal residue" evidence="13">
    <location>
        <position position="1"/>
    </location>
</feature>
<evidence type="ECO:0000256" key="9">
    <source>
        <dbReference type="ARBA" id="ARBA00023273"/>
    </source>
</evidence>
<keyword evidence="5" id="KW-0970">Cilium biogenesis/degradation</keyword>
<feature type="compositionally biased region" description="Basic and acidic residues" evidence="12">
    <location>
        <begin position="440"/>
        <end position="449"/>
    </location>
</feature>
<comment type="similarity">
    <text evidence="3">Belongs to the FAM161 family.</text>
</comment>
<evidence type="ECO:0000256" key="8">
    <source>
        <dbReference type="ARBA" id="ARBA00023212"/>
    </source>
</evidence>
<feature type="compositionally biased region" description="Polar residues" evidence="12">
    <location>
        <begin position="520"/>
        <end position="545"/>
    </location>
</feature>
<dbReference type="InterPro" id="IPR019579">
    <property type="entry name" value="FAM161A/B"/>
</dbReference>
<sequence length="590" mass="69179">DEWIDFSKMCNSNQEYYLKLEELKNAHLETMAKLESMYRNKLYLKGVQPSDKKNAASNVCCRPTWEKSSYQPLNLHKSFSDSDLSDPLGSSISDGSDRELVFKENGSETGSSAFAKERIEKMWDGFCVEDYISHTKHSLPRSPAFRMIRKKQKAWSPKVTVPKPFQMTIREARKKEQNLKSKSQIELENNLLKKQLEEEAECQKKFRANPVPAAIFLPLYHEIVQRNEERRRSVKERSKLKLLASQKPFKFIEREKQRNEIRKMQLRDLSAPEKKTKLFKAKPVPKCVYSPAVNDKLKEEELYREIRIRMRAEELLRNSSLPNSRLALSDTNKKKHKCTEPKQAEHKPKIKSNVPDFERLHQKFQKQLLQQKQVKHLTVCEPFDLRTPYIPSNKGKILRDIQEDEEKLKETRWPYASPRRKPQMRHSSTNSHLSGFGESKSPKITESTRRRLQAIRNYEKQRMQEYLQELQEMEERVNQRPLLFERVSQKNARMAAEKHYSNRLRALGICPEFVSKKGQTTKLPQYSSPEDFNNSTHASESPTSDQHCEEDEEEAKAGLSLGSSQEEEEEEDDDQSRPCSQSDQSHEREE</sequence>
<dbReference type="PANTHER" id="PTHR21501:SF3">
    <property type="entry name" value="PROTEIN FAM161A"/>
    <property type="match status" value="1"/>
</dbReference>
<keyword evidence="7" id="KW-0969">Cilium</keyword>
<name>A0A0A0AMA7_CHAVO</name>
<gene>
    <name evidence="13" type="ORF">N301_10982</name>
</gene>
<dbReference type="GO" id="GO:0005814">
    <property type="term" value="C:centriole"/>
    <property type="evidence" value="ECO:0007669"/>
    <property type="project" value="UniProtKB-SubCell"/>
</dbReference>
<dbReference type="Proteomes" id="UP000053858">
    <property type="component" value="Unassembled WGS sequence"/>
</dbReference>
<feature type="region of interest" description="Disordered" evidence="12">
    <location>
        <begin position="408"/>
        <end position="449"/>
    </location>
</feature>
<comment type="subcellular location">
    <subcellularLocation>
        <location evidence="2">Cytoplasm</location>
        <location evidence="2">Cytoskeleton</location>
        <location evidence="2">Cilium basal body</location>
    </subcellularLocation>
    <subcellularLocation>
        <location evidence="1">Cytoplasm</location>
        <location evidence="1">Cytoskeleton</location>
        <location evidence="1">Microtubule organizing center</location>
        <location evidence="1">Centrosome</location>
        <location evidence="1">Centriole</location>
    </subcellularLocation>
</comment>
<evidence type="ECO:0000256" key="4">
    <source>
        <dbReference type="ARBA" id="ARBA00022490"/>
    </source>
</evidence>
<dbReference type="GO" id="GO:0032391">
    <property type="term" value="C:photoreceptor connecting cilium"/>
    <property type="evidence" value="ECO:0007669"/>
    <property type="project" value="TreeGrafter"/>
</dbReference>
<evidence type="ECO:0000256" key="10">
    <source>
        <dbReference type="ARBA" id="ARBA00037165"/>
    </source>
</evidence>
<keyword evidence="9" id="KW-0966">Cell projection</keyword>
<keyword evidence="14" id="KW-1185">Reference proteome</keyword>
<dbReference type="AlphaFoldDB" id="A0A0A0AMA7"/>
<evidence type="ECO:0000256" key="3">
    <source>
        <dbReference type="ARBA" id="ARBA00006663"/>
    </source>
</evidence>
<evidence type="ECO:0000256" key="6">
    <source>
        <dbReference type="ARBA" id="ARBA00023054"/>
    </source>
</evidence>
<dbReference type="GO" id="GO:0036064">
    <property type="term" value="C:ciliary basal body"/>
    <property type="evidence" value="ECO:0007669"/>
    <property type="project" value="TreeGrafter"/>
</dbReference>
<organism evidence="13 14">
    <name type="scientific">Charadrius vociferus</name>
    <name type="common">Killdeer</name>
    <name type="synonym">Aegialitis vocifera</name>
    <dbReference type="NCBI Taxonomy" id="50402"/>
    <lineage>
        <taxon>Eukaryota</taxon>
        <taxon>Metazoa</taxon>
        <taxon>Chordata</taxon>
        <taxon>Craniata</taxon>
        <taxon>Vertebrata</taxon>
        <taxon>Euteleostomi</taxon>
        <taxon>Archelosauria</taxon>
        <taxon>Archosauria</taxon>
        <taxon>Dinosauria</taxon>
        <taxon>Saurischia</taxon>
        <taxon>Theropoda</taxon>
        <taxon>Coelurosauria</taxon>
        <taxon>Aves</taxon>
        <taxon>Neognathae</taxon>
        <taxon>Neoaves</taxon>
        <taxon>Charadriiformes</taxon>
        <taxon>Charadriidae</taxon>
        <taxon>Charadrius</taxon>
    </lineage>
</organism>
<accession>A0A0A0AMA7</accession>
<keyword evidence="6" id="KW-0175">Coiled coil</keyword>
<dbReference type="GO" id="GO:0044782">
    <property type="term" value="P:cilium organization"/>
    <property type="evidence" value="ECO:0007669"/>
    <property type="project" value="TreeGrafter"/>
</dbReference>
<proteinExistence type="inferred from homology"/>
<feature type="region of interest" description="Disordered" evidence="12">
    <location>
        <begin position="329"/>
        <end position="348"/>
    </location>
</feature>
<evidence type="ECO:0000256" key="5">
    <source>
        <dbReference type="ARBA" id="ARBA00022794"/>
    </source>
</evidence>
<feature type="compositionally biased region" description="Acidic residues" evidence="12">
    <location>
        <begin position="565"/>
        <end position="574"/>
    </location>
</feature>
<evidence type="ECO:0000313" key="13">
    <source>
        <dbReference type="EMBL" id="KGL94150.1"/>
    </source>
</evidence>
<comment type="function">
    <text evidence="10">Involved in ciliogenesis.</text>
</comment>
<evidence type="ECO:0000256" key="11">
    <source>
        <dbReference type="ARBA" id="ARBA00039949"/>
    </source>
</evidence>
<dbReference type="InterPro" id="IPR051655">
    <property type="entry name" value="FAM161"/>
</dbReference>
<reference evidence="14" key="1">
    <citation type="journal article" date="2014" name="Science">
        <title>Comparative genomics reveals insights into avian genome evolution and adaptation.</title>
        <authorList>
            <consortium name="Avian Genome Consortium"/>
            <person name="Zhang G."/>
            <person name="Li C."/>
            <person name="Li Q."/>
            <person name="Li B."/>
            <person name="Larkin D.M."/>
            <person name="Lee C."/>
            <person name="Storz J.F."/>
            <person name="Antunes A."/>
            <person name="Greenwold M.J."/>
            <person name="Meredith R.W."/>
            <person name="Odeen A."/>
            <person name="Cui J."/>
            <person name="Zhou Q."/>
            <person name="Xu L."/>
            <person name="Pan H."/>
            <person name="Wang Z."/>
            <person name="Jin L."/>
            <person name="Zhang P."/>
            <person name="Hu H."/>
            <person name="Yang W."/>
            <person name="Hu J."/>
            <person name="Xiao J."/>
            <person name="Yang Z."/>
            <person name="Liu Y."/>
            <person name="Xie Q."/>
            <person name="Yu H."/>
            <person name="Lian J."/>
            <person name="Wen P."/>
            <person name="Zhang F."/>
            <person name="Li H."/>
            <person name="Zeng Y."/>
            <person name="Xiong Z."/>
            <person name="Liu S."/>
            <person name="Zhou L."/>
            <person name="Huang Z."/>
            <person name="An N."/>
            <person name="Wang J."/>
            <person name="Zheng Q."/>
            <person name="Xiong Y."/>
            <person name="Wang G."/>
            <person name="Wang B."/>
            <person name="Wang J."/>
            <person name="Fan Y."/>
            <person name="da Fonseca R.R."/>
            <person name="Alfaro-Nunez A."/>
            <person name="Schubert M."/>
            <person name="Orlando L."/>
            <person name="Mourier T."/>
            <person name="Howard J.T."/>
            <person name="Ganapathy G."/>
            <person name="Pfenning A."/>
            <person name="Whitney O."/>
            <person name="Rivas M.V."/>
            <person name="Hara E."/>
            <person name="Smith J."/>
            <person name="Farre M."/>
            <person name="Narayan J."/>
            <person name="Slavov G."/>
            <person name="Romanov M.N."/>
            <person name="Borges R."/>
            <person name="Machado J.P."/>
            <person name="Khan I."/>
            <person name="Springer M.S."/>
            <person name="Gatesy J."/>
            <person name="Hoffmann F.G."/>
            <person name="Opazo J.C."/>
            <person name="Hastad O."/>
            <person name="Sawyer R.H."/>
            <person name="Kim H."/>
            <person name="Kim K.W."/>
            <person name="Kim H.J."/>
            <person name="Cho S."/>
            <person name="Li N."/>
            <person name="Huang Y."/>
            <person name="Bruford M.W."/>
            <person name="Zhan X."/>
            <person name="Dixon A."/>
            <person name="Bertelsen M.F."/>
            <person name="Derryberry E."/>
            <person name="Warren W."/>
            <person name="Wilson R.K."/>
            <person name="Li S."/>
            <person name="Ray D.A."/>
            <person name="Green R.E."/>
            <person name="O'Brien S.J."/>
            <person name="Griffin D."/>
            <person name="Johnson W.E."/>
            <person name="Haussler D."/>
            <person name="Ryder O.A."/>
            <person name="Willerslev E."/>
            <person name="Graves G.R."/>
            <person name="Alstrom P."/>
            <person name="Fjeldsa J."/>
            <person name="Mindell D.P."/>
            <person name="Edwards S.V."/>
            <person name="Braun E.L."/>
            <person name="Rahbek C."/>
            <person name="Burt D.W."/>
            <person name="Houde P."/>
            <person name="Zhang Y."/>
            <person name="Yang H."/>
            <person name="Wang J."/>
            <person name="Jarvis E.D."/>
            <person name="Gilbert M.T."/>
            <person name="Wang J."/>
        </authorList>
    </citation>
    <scope>NUCLEOTIDE SEQUENCE [LARGE SCALE GENOMIC DNA]</scope>
</reference>
<evidence type="ECO:0000313" key="14">
    <source>
        <dbReference type="Proteomes" id="UP000053858"/>
    </source>
</evidence>
<evidence type="ECO:0000256" key="2">
    <source>
        <dbReference type="ARBA" id="ARBA00004120"/>
    </source>
</evidence>
<dbReference type="PANTHER" id="PTHR21501">
    <property type="entry name" value="PROTEIN FAM-161"/>
    <property type="match status" value="1"/>
</dbReference>
<evidence type="ECO:0000256" key="12">
    <source>
        <dbReference type="SAM" id="MobiDB-lite"/>
    </source>
</evidence>
<feature type="region of interest" description="Disordered" evidence="12">
    <location>
        <begin position="520"/>
        <end position="590"/>
    </location>
</feature>
<dbReference type="EMBL" id="KL871955">
    <property type="protein sequence ID" value="KGL94150.1"/>
    <property type="molecule type" value="Genomic_DNA"/>
</dbReference>
<keyword evidence="4" id="KW-0963">Cytoplasm</keyword>
<protein>
    <recommendedName>
        <fullName evidence="11">Protein FAM161A</fullName>
    </recommendedName>
</protein>
<dbReference type="STRING" id="50402.A0A0A0AMA7"/>
<evidence type="ECO:0000256" key="1">
    <source>
        <dbReference type="ARBA" id="ARBA00004114"/>
    </source>
</evidence>
<evidence type="ECO:0000256" key="7">
    <source>
        <dbReference type="ARBA" id="ARBA00023069"/>
    </source>
</evidence>
<feature type="non-terminal residue" evidence="13">
    <location>
        <position position="590"/>
    </location>
</feature>